<sequence length="407" mass="45717">MLRPRPGGLVELIAPRPHPSVIKHRASPTFPLDFTEKRRGVRYYLALSVVIFVFGTTPVCFLWVAFYGLRARKWDGWAGAGAFLGLVYALAEVFFYFYLQYISRIVQQPAPPSNLDPEQCRLFFVKMLQIGMQDEEPPLTGSNEQADARSVPSAREIQERLEDAIALARTGHLDTQRNLVHPHIQQEASESAAQSSSAGLRNRLGKPRTIAQTSTMSDSVNNGVNSPIIRLRRLEKSDVRAIAFREKMRNWFGRVPWDSITRKDVLHWLAWSCCNLPYDTVARSPAQMALLEASVEMLEARTGTTFTDFPPSSDATSSTSPEVQGEKAEGASQKEDMTTAEGKAHAKVRDIVKLMRFTMDPVNTRPRPLFIYAFLAFAEARMTRKVYGDQLGFQLVRAVGTCMELTN</sequence>
<keyword evidence="2" id="KW-1185">Reference proteome</keyword>
<evidence type="ECO:0000313" key="2">
    <source>
        <dbReference type="Proteomes" id="UP001243375"/>
    </source>
</evidence>
<reference evidence="1" key="1">
    <citation type="submission" date="2023-04" db="EMBL/GenBank/DDBJ databases">
        <title>Draft Genome sequencing of Naganishia species isolated from polar environments using Oxford Nanopore Technology.</title>
        <authorList>
            <person name="Leo P."/>
            <person name="Venkateswaran K."/>
        </authorList>
    </citation>
    <scope>NUCLEOTIDE SEQUENCE</scope>
    <source>
        <strain evidence="1">MNA-CCFEE 5425</strain>
    </source>
</reference>
<dbReference type="EMBL" id="JASBWU010000002">
    <property type="protein sequence ID" value="KAJ9123897.1"/>
    <property type="molecule type" value="Genomic_DNA"/>
</dbReference>
<protein>
    <submittedName>
        <fullName evidence="1">Uncharacterized protein</fullName>
    </submittedName>
</protein>
<comment type="caution">
    <text evidence="1">The sequence shown here is derived from an EMBL/GenBank/DDBJ whole genome shotgun (WGS) entry which is preliminary data.</text>
</comment>
<gene>
    <name evidence="1" type="ORF">QFC22_000685</name>
</gene>
<evidence type="ECO:0000313" key="1">
    <source>
        <dbReference type="EMBL" id="KAJ9123897.1"/>
    </source>
</evidence>
<organism evidence="1 2">
    <name type="scientific">Naganishia vaughanmartiniae</name>
    <dbReference type="NCBI Taxonomy" id="1424756"/>
    <lineage>
        <taxon>Eukaryota</taxon>
        <taxon>Fungi</taxon>
        <taxon>Dikarya</taxon>
        <taxon>Basidiomycota</taxon>
        <taxon>Agaricomycotina</taxon>
        <taxon>Tremellomycetes</taxon>
        <taxon>Filobasidiales</taxon>
        <taxon>Filobasidiaceae</taxon>
        <taxon>Naganishia</taxon>
    </lineage>
</organism>
<name>A0ACC2XKU8_9TREE</name>
<dbReference type="Proteomes" id="UP001243375">
    <property type="component" value="Unassembled WGS sequence"/>
</dbReference>
<proteinExistence type="predicted"/>
<accession>A0ACC2XKU8</accession>